<dbReference type="AlphaFoldDB" id="A0AAE9ZW57"/>
<name>A0AAE9ZW57_9BACT</name>
<proteinExistence type="predicted"/>
<keyword evidence="2" id="KW-1185">Reference proteome</keyword>
<evidence type="ECO:0000313" key="2">
    <source>
        <dbReference type="Proteomes" id="UP001218638"/>
    </source>
</evidence>
<dbReference type="Proteomes" id="UP001218638">
    <property type="component" value="Chromosome"/>
</dbReference>
<protein>
    <submittedName>
        <fullName evidence="1">Uncharacterized protein</fullName>
    </submittedName>
</protein>
<dbReference type="KEGG" id="slom:PXH66_17825"/>
<sequence>MPLPRCYTFPRAPAFLLFALLIAHIGRADKHVAIRATASPDYEASRQTESGAPRVERYVFLKGKFFEGAIRDKSLEETEMIEVARALAPHLAKQNYLPTSETAEADIVIAVHWGLTTSLKHNTDYVMHMMEQAREQQRVDQDFYQAVYVDENGADIIPTDYAQSLLQQGAADRAAAPDYEWARMASTRSERDISERPIATVLGFSEALRRDAKRAVAGEDARTLRHYLNEERYFVILMAYDLKSGKDGKPMERKWVARLSVAAAGINFPMALERLGETGSDYFGTDQPELKVKRAPVNDHRGEVEIGDAIVIENP</sequence>
<reference evidence="1" key="1">
    <citation type="submission" date="2023-03" db="EMBL/GenBank/DDBJ databases">
        <title>Lomoglobus Profundus gen. nov., sp. nov., a novel member of the phylum Verrucomicrobia, isolated from deep-marine sediment of South China Sea.</title>
        <authorList>
            <person name="Ahmad T."/>
            <person name="Ishaq S.E."/>
            <person name="Wang F."/>
        </authorList>
    </citation>
    <scope>NUCLEOTIDE SEQUENCE</scope>
    <source>
        <strain evidence="1">LMO-M01</strain>
    </source>
</reference>
<dbReference type="RefSeq" id="WP_330931137.1">
    <property type="nucleotide sequence ID" value="NZ_CP119075.1"/>
</dbReference>
<gene>
    <name evidence="1" type="ORF">PXH66_17825</name>
</gene>
<accession>A0AAE9ZW57</accession>
<organism evidence="1 2">
    <name type="scientific">Synoicihabitans lomoniglobus</name>
    <dbReference type="NCBI Taxonomy" id="2909285"/>
    <lineage>
        <taxon>Bacteria</taxon>
        <taxon>Pseudomonadati</taxon>
        <taxon>Verrucomicrobiota</taxon>
        <taxon>Opitutia</taxon>
        <taxon>Opitutales</taxon>
        <taxon>Opitutaceae</taxon>
        <taxon>Synoicihabitans</taxon>
    </lineage>
</organism>
<evidence type="ECO:0000313" key="1">
    <source>
        <dbReference type="EMBL" id="WED64199.1"/>
    </source>
</evidence>
<dbReference type="EMBL" id="CP119075">
    <property type="protein sequence ID" value="WED64199.1"/>
    <property type="molecule type" value="Genomic_DNA"/>
</dbReference>